<protein>
    <recommendedName>
        <fullName evidence="2">SCP domain-containing protein</fullName>
    </recommendedName>
</protein>
<feature type="chain" id="PRO_5046145038" description="SCP domain-containing protein" evidence="1">
    <location>
        <begin position="18"/>
        <end position="372"/>
    </location>
</feature>
<sequence length="372" mass="37622">MSLPVALALLLSASAPARGDDAAAARLEARVLDLSLAPRAGPAPRPDAALSRAARALARDAARDGAAALSARHLRAALARAGAFDPAPVAHYERAAPDEAAARAGLALRQLAATDVGAGAYLEGGAAHLVVLASVRRASLAPFPGSVAPGAVVRLRGTLLGELTAPRLHVTAPSGAVREASLGPGPAFDAQVAFEGPGRYVLEVTGSGPGGPAVAALLPVACGAASLEEAPPPPRPREPATARGAEAAVAQAIDALRARHGLVPLGRSPALDEVARRHSEAMARAGEVAHVLPGGRDLPARLEGVPYRRALENVARGPSALAAHDAAEESPAHRANLLDRSVREVGVGIARRRLPAGEVEVFLTEILADPGD</sequence>
<keyword evidence="4" id="KW-1185">Reference proteome</keyword>
<reference evidence="4" key="1">
    <citation type="journal article" date="2022" name="Int. J. Syst. Evol. Microbiol.">
        <title>Anaeromyxobacter oryzae sp. nov., Anaeromyxobacter diazotrophicus sp. nov. and Anaeromyxobacter paludicola sp. nov., isolated from paddy soils.</title>
        <authorList>
            <person name="Itoh H."/>
            <person name="Xu Z."/>
            <person name="Mise K."/>
            <person name="Masuda Y."/>
            <person name="Ushijima N."/>
            <person name="Hayakawa C."/>
            <person name="Shiratori Y."/>
            <person name="Senoo K."/>
        </authorList>
    </citation>
    <scope>NUCLEOTIDE SEQUENCE [LARGE SCALE GENOMIC DNA]</scope>
    <source>
        <strain evidence="4">Red630</strain>
    </source>
</reference>
<evidence type="ECO:0000256" key="1">
    <source>
        <dbReference type="SAM" id="SignalP"/>
    </source>
</evidence>
<accession>A0ABN6N3H7</accession>
<keyword evidence="1" id="KW-0732">Signal</keyword>
<evidence type="ECO:0000313" key="3">
    <source>
        <dbReference type="EMBL" id="BDG07752.1"/>
    </source>
</evidence>
<dbReference type="PANTHER" id="PTHR31157:SF1">
    <property type="entry name" value="SCP DOMAIN-CONTAINING PROTEIN"/>
    <property type="match status" value="1"/>
</dbReference>
<dbReference type="RefSeq" id="WP_248344663.1">
    <property type="nucleotide sequence ID" value="NZ_AP025592.1"/>
</dbReference>
<dbReference type="EMBL" id="AP025592">
    <property type="protein sequence ID" value="BDG07752.1"/>
    <property type="molecule type" value="Genomic_DNA"/>
</dbReference>
<dbReference type="Gene3D" id="3.40.33.10">
    <property type="entry name" value="CAP"/>
    <property type="match status" value="1"/>
</dbReference>
<dbReference type="PANTHER" id="PTHR31157">
    <property type="entry name" value="SCP DOMAIN-CONTAINING PROTEIN"/>
    <property type="match status" value="1"/>
</dbReference>
<dbReference type="Pfam" id="PF00188">
    <property type="entry name" value="CAP"/>
    <property type="match status" value="1"/>
</dbReference>
<dbReference type="SUPFAM" id="SSF55797">
    <property type="entry name" value="PR-1-like"/>
    <property type="match status" value="1"/>
</dbReference>
<organism evidence="3 4">
    <name type="scientific">Anaeromyxobacter paludicola</name>
    <dbReference type="NCBI Taxonomy" id="2918171"/>
    <lineage>
        <taxon>Bacteria</taxon>
        <taxon>Pseudomonadati</taxon>
        <taxon>Myxococcota</taxon>
        <taxon>Myxococcia</taxon>
        <taxon>Myxococcales</taxon>
        <taxon>Cystobacterineae</taxon>
        <taxon>Anaeromyxobacteraceae</taxon>
        <taxon>Anaeromyxobacter</taxon>
    </lineage>
</organism>
<gene>
    <name evidence="3" type="ORF">AMPC_08650</name>
</gene>
<feature type="signal peptide" evidence="1">
    <location>
        <begin position="1"/>
        <end position="17"/>
    </location>
</feature>
<name>A0ABN6N3H7_9BACT</name>
<evidence type="ECO:0000313" key="4">
    <source>
        <dbReference type="Proteomes" id="UP001162734"/>
    </source>
</evidence>
<dbReference type="InterPro" id="IPR035940">
    <property type="entry name" value="CAP_sf"/>
</dbReference>
<proteinExistence type="predicted"/>
<evidence type="ECO:0000259" key="2">
    <source>
        <dbReference type="Pfam" id="PF00188"/>
    </source>
</evidence>
<dbReference type="CDD" id="cd05379">
    <property type="entry name" value="CAP_bacterial"/>
    <property type="match status" value="1"/>
</dbReference>
<dbReference type="InterPro" id="IPR014044">
    <property type="entry name" value="CAP_dom"/>
</dbReference>
<feature type="domain" description="SCP" evidence="2">
    <location>
        <begin position="252"/>
        <end position="351"/>
    </location>
</feature>
<dbReference type="Proteomes" id="UP001162734">
    <property type="component" value="Chromosome"/>
</dbReference>